<feature type="compositionally biased region" description="Low complexity" evidence="1">
    <location>
        <begin position="17"/>
        <end position="33"/>
    </location>
</feature>
<evidence type="ECO:0000313" key="2">
    <source>
        <dbReference type="EMBL" id="POY76668.1"/>
    </source>
</evidence>
<comment type="caution">
    <text evidence="2">The sequence shown here is derived from an EMBL/GenBank/DDBJ whole genome shotgun (WGS) entry which is preliminary data.</text>
</comment>
<feature type="compositionally biased region" description="Basic and acidic residues" evidence="1">
    <location>
        <begin position="371"/>
        <end position="388"/>
    </location>
</feature>
<evidence type="ECO:0000256" key="1">
    <source>
        <dbReference type="SAM" id="MobiDB-lite"/>
    </source>
</evidence>
<accession>A0A2S5BIR4</accession>
<feature type="region of interest" description="Disordered" evidence="1">
    <location>
        <begin position="1"/>
        <end position="95"/>
    </location>
</feature>
<gene>
    <name evidence="2" type="ORF">BMF94_0260</name>
</gene>
<reference evidence="2 3" key="1">
    <citation type="journal article" date="2018" name="Front. Microbiol.">
        <title>Prospects for Fungal Bioremediation of Acidic Radioactive Waste Sites: Characterization and Genome Sequence of Rhodotorula taiwanensis MD1149.</title>
        <authorList>
            <person name="Tkavc R."/>
            <person name="Matrosova V.Y."/>
            <person name="Grichenko O.E."/>
            <person name="Gostincar C."/>
            <person name="Volpe R.P."/>
            <person name="Klimenkova P."/>
            <person name="Gaidamakova E.K."/>
            <person name="Zhou C.E."/>
            <person name="Stewart B.J."/>
            <person name="Lyman M.G."/>
            <person name="Malfatti S.A."/>
            <person name="Rubinfeld B."/>
            <person name="Courtot M."/>
            <person name="Singh J."/>
            <person name="Dalgard C.L."/>
            <person name="Hamilton T."/>
            <person name="Frey K.G."/>
            <person name="Gunde-Cimerman N."/>
            <person name="Dugan L."/>
            <person name="Daly M.J."/>
        </authorList>
    </citation>
    <scope>NUCLEOTIDE SEQUENCE [LARGE SCALE GENOMIC DNA]</scope>
    <source>
        <strain evidence="2 3">MD1149</strain>
    </source>
</reference>
<protein>
    <submittedName>
        <fullName evidence="2">Uncharacterized protein</fullName>
    </submittedName>
</protein>
<feature type="region of interest" description="Disordered" evidence="1">
    <location>
        <begin position="331"/>
        <end position="388"/>
    </location>
</feature>
<dbReference type="EMBL" id="PJQD01000002">
    <property type="protein sequence ID" value="POY76668.1"/>
    <property type="molecule type" value="Genomic_DNA"/>
</dbReference>
<feature type="region of interest" description="Disordered" evidence="1">
    <location>
        <begin position="162"/>
        <end position="190"/>
    </location>
</feature>
<feature type="compositionally biased region" description="Low complexity" evidence="1">
    <location>
        <begin position="42"/>
        <end position="55"/>
    </location>
</feature>
<organism evidence="2 3">
    <name type="scientific">Rhodotorula taiwanensis</name>
    <dbReference type="NCBI Taxonomy" id="741276"/>
    <lineage>
        <taxon>Eukaryota</taxon>
        <taxon>Fungi</taxon>
        <taxon>Dikarya</taxon>
        <taxon>Basidiomycota</taxon>
        <taxon>Pucciniomycotina</taxon>
        <taxon>Microbotryomycetes</taxon>
        <taxon>Sporidiobolales</taxon>
        <taxon>Sporidiobolaceae</taxon>
        <taxon>Rhodotorula</taxon>
    </lineage>
</organism>
<proteinExistence type="predicted"/>
<sequence length="388" mass="40962">MAKSSTSKGKRVARAPEPISRPADSSSSSSASPSPSPEPEHSSASSDSGRDSSASPEPQVAPARHEHRALDPEALKYAPPEGYKPIKPTAGASGIDWDELKEDGDLELWTIRVPAGVKTKHLEGLTLTLPEGNLADPVQPVGHFAVKKAEYDVYLASVAASEGTGSKTNNGKRRRDAGAEADEEGEGQAAAGELQTLVPLLPRKSQGNKLFQAPRPVSRTLTITRSLPASVIASTSALATHNDGHSTLIQSQPSPVPGAILTADELLDADLAAKRKRQVRGDAQRDQPSDLLKFRMGAVAGLGAQGGQGRYHNPMEAIVPSERDLHLFDLAAPAPDGADGDVEMADNAAAALEDVEPTPKKEKKPKKEKRAKKEDGESPRKKKVKAEA</sequence>
<keyword evidence="3" id="KW-1185">Reference proteome</keyword>
<dbReference type="OrthoDB" id="1664597at2759"/>
<evidence type="ECO:0000313" key="3">
    <source>
        <dbReference type="Proteomes" id="UP000237144"/>
    </source>
</evidence>
<feature type="compositionally biased region" description="Basic residues" evidence="1">
    <location>
        <begin position="361"/>
        <end position="370"/>
    </location>
</feature>
<name>A0A2S5BIR4_9BASI</name>
<dbReference type="Gene3D" id="6.20.250.70">
    <property type="match status" value="1"/>
</dbReference>
<dbReference type="Proteomes" id="UP000237144">
    <property type="component" value="Unassembled WGS sequence"/>
</dbReference>
<dbReference type="AlphaFoldDB" id="A0A2S5BIR4"/>